<evidence type="ECO:0000256" key="2">
    <source>
        <dbReference type="ARBA" id="ARBA00022630"/>
    </source>
</evidence>
<feature type="binding site" evidence="5">
    <location>
        <position position="313"/>
    </location>
    <ligand>
        <name>FAD</name>
        <dbReference type="ChEBI" id="CHEBI:57692"/>
    </ligand>
</feature>
<dbReference type="GO" id="GO:0050660">
    <property type="term" value="F:flavin adenine dinucleotide binding"/>
    <property type="evidence" value="ECO:0007669"/>
    <property type="project" value="TreeGrafter"/>
</dbReference>
<evidence type="ECO:0000313" key="9">
    <source>
        <dbReference type="EMBL" id="MDR7300885.1"/>
    </source>
</evidence>
<gene>
    <name evidence="9" type="ORF">JOF55_001066</name>
</gene>
<dbReference type="PRINTS" id="PR00368">
    <property type="entry name" value="FADPNR"/>
</dbReference>
<dbReference type="InterPro" id="IPR016156">
    <property type="entry name" value="FAD/NAD-linked_Rdtase_dimer_sf"/>
</dbReference>
<dbReference type="InterPro" id="IPR004099">
    <property type="entry name" value="Pyr_nucl-diS_OxRdtase_dimer"/>
</dbReference>
<keyword evidence="2" id="KW-0285">Flavoprotein</keyword>
<feature type="disulfide bond" description="Redox-active" evidence="6">
    <location>
        <begin position="45"/>
        <end position="50"/>
    </location>
</feature>
<dbReference type="GO" id="GO:0004148">
    <property type="term" value="F:dihydrolipoyl dehydrogenase (NADH) activity"/>
    <property type="evidence" value="ECO:0007669"/>
    <property type="project" value="UniProtKB-EC"/>
</dbReference>
<name>A0AAE3ZBK0_9ACTN</name>
<feature type="domain" description="FAD/NAD(P)-binding" evidence="8">
    <location>
        <begin position="8"/>
        <end position="323"/>
    </location>
</feature>
<dbReference type="EC" id="1.8.1.4" evidence="9"/>
<dbReference type="InterPro" id="IPR050151">
    <property type="entry name" value="Class-I_Pyr_Nuc-Dis_Oxidored"/>
</dbReference>
<evidence type="ECO:0000259" key="7">
    <source>
        <dbReference type="Pfam" id="PF02852"/>
    </source>
</evidence>
<comment type="similarity">
    <text evidence="1">Belongs to the class-I pyridine nucleotide-disulfide oxidoreductase family.</text>
</comment>
<dbReference type="SUPFAM" id="SSF55424">
    <property type="entry name" value="FAD/NAD-linked reductases, dimerisation (C-terminal) domain"/>
    <property type="match status" value="1"/>
</dbReference>
<keyword evidence="5" id="KW-0547">Nucleotide-binding</keyword>
<feature type="binding site" evidence="5">
    <location>
        <position position="271"/>
    </location>
    <ligand>
        <name>NAD(+)</name>
        <dbReference type="ChEBI" id="CHEBI:57540"/>
    </ligand>
</feature>
<keyword evidence="9" id="KW-0560">Oxidoreductase</keyword>
<accession>A0AAE3ZBK0</accession>
<dbReference type="Proteomes" id="UP001180845">
    <property type="component" value="Unassembled WGS sequence"/>
</dbReference>
<comment type="cofactor">
    <cofactor evidence="5">
        <name>FAD</name>
        <dbReference type="ChEBI" id="CHEBI:57692"/>
    </cofactor>
    <text evidence="5">Binds 1 FAD per subunit.</text>
</comment>
<dbReference type="InterPro" id="IPR001100">
    <property type="entry name" value="Pyr_nuc-diS_OxRdtase"/>
</dbReference>
<keyword evidence="10" id="KW-1185">Reference proteome</keyword>
<dbReference type="AlphaFoldDB" id="A0AAE3ZBK0"/>
<evidence type="ECO:0000256" key="6">
    <source>
        <dbReference type="PIRSR" id="PIRSR000350-4"/>
    </source>
</evidence>
<evidence type="ECO:0000313" key="10">
    <source>
        <dbReference type="Proteomes" id="UP001180845"/>
    </source>
</evidence>
<feature type="binding site" evidence="5">
    <location>
        <position position="118"/>
    </location>
    <ligand>
        <name>FAD</name>
        <dbReference type="ChEBI" id="CHEBI:57692"/>
    </ligand>
</feature>
<feature type="binding site" evidence="5">
    <location>
        <begin position="184"/>
        <end position="191"/>
    </location>
    <ligand>
        <name>NAD(+)</name>
        <dbReference type="ChEBI" id="CHEBI:57540"/>
    </ligand>
</feature>
<dbReference type="Gene3D" id="3.50.50.60">
    <property type="entry name" value="FAD/NAD(P)-binding domain"/>
    <property type="match status" value="2"/>
</dbReference>
<dbReference type="InterPro" id="IPR023753">
    <property type="entry name" value="FAD/NAD-binding_dom"/>
</dbReference>
<keyword evidence="3 5" id="KW-0274">FAD</keyword>
<keyword evidence="4 5" id="KW-0520">NAD</keyword>
<dbReference type="PRINTS" id="PR00411">
    <property type="entry name" value="PNDRDTASEI"/>
</dbReference>
<evidence type="ECO:0000256" key="3">
    <source>
        <dbReference type="ARBA" id="ARBA00022827"/>
    </source>
</evidence>
<dbReference type="Pfam" id="PF07992">
    <property type="entry name" value="Pyr_redox_2"/>
    <property type="match status" value="1"/>
</dbReference>
<dbReference type="PANTHER" id="PTHR22912">
    <property type="entry name" value="DISULFIDE OXIDOREDUCTASE"/>
    <property type="match status" value="1"/>
</dbReference>
<evidence type="ECO:0000256" key="1">
    <source>
        <dbReference type="ARBA" id="ARBA00007532"/>
    </source>
</evidence>
<comment type="caution">
    <text evidence="9">The sequence shown here is derived from an EMBL/GenBank/DDBJ whole genome shotgun (WGS) entry which is preliminary data.</text>
</comment>
<dbReference type="RefSeq" id="WP_310270400.1">
    <property type="nucleotide sequence ID" value="NZ_JAVDXW010000001.1"/>
</dbReference>
<dbReference type="PIRSF" id="PIRSF000350">
    <property type="entry name" value="Mercury_reductase_MerA"/>
    <property type="match status" value="1"/>
</dbReference>
<dbReference type="EMBL" id="JAVDXW010000001">
    <property type="protein sequence ID" value="MDR7300885.1"/>
    <property type="molecule type" value="Genomic_DNA"/>
</dbReference>
<reference evidence="9" key="1">
    <citation type="submission" date="2023-07" db="EMBL/GenBank/DDBJ databases">
        <title>Sequencing the genomes of 1000 actinobacteria strains.</title>
        <authorList>
            <person name="Klenk H.-P."/>
        </authorList>
    </citation>
    <scope>NUCLEOTIDE SEQUENCE</scope>
    <source>
        <strain evidence="9">DSM 45977</strain>
    </source>
</reference>
<proteinExistence type="inferred from homology"/>
<evidence type="ECO:0000256" key="4">
    <source>
        <dbReference type="ARBA" id="ARBA00023027"/>
    </source>
</evidence>
<dbReference type="GO" id="GO:0006103">
    <property type="term" value="P:2-oxoglutarate metabolic process"/>
    <property type="evidence" value="ECO:0007669"/>
    <property type="project" value="TreeGrafter"/>
</dbReference>
<dbReference type="Gene3D" id="3.30.390.30">
    <property type="match status" value="1"/>
</dbReference>
<organism evidence="9 10">
    <name type="scientific">Haloactinomyces albus</name>
    <dbReference type="NCBI Taxonomy" id="1352928"/>
    <lineage>
        <taxon>Bacteria</taxon>
        <taxon>Bacillati</taxon>
        <taxon>Actinomycetota</taxon>
        <taxon>Actinomycetes</taxon>
        <taxon>Actinopolysporales</taxon>
        <taxon>Actinopolysporaceae</taxon>
        <taxon>Haloactinomyces</taxon>
    </lineage>
</organism>
<feature type="domain" description="Pyridine nucleotide-disulphide oxidoreductase dimerisation" evidence="7">
    <location>
        <begin position="362"/>
        <end position="467"/>
    </location>
</feature>
<evidence type="ECO:0000256" key="5">
    <source>
        <dbReference type="PIRSR" id="PIRSR000350-3"/>
    </source>
</evidence>
<protein>
    <submittedName>
        <fullName evidence="9">Dihydrolipoamide dehydrogenase</fullName>
        <ecNumber evidence="9">1.8.1.4</ecNumber>
    </submittedName>
</protein>
<feature type="binding site" evidence="5">
    <location>
        <position position="54"/>
    </location>
    <ligand>
        <name>FAD</name>
        <dbReference type="ChEBI" id="CHEBI:57692"/>
    </ligand>
</feature>
<dbReference type="InterPro" id="IPR036188">
    <property type="entry name" value="FAD/NAD-bd_sf"/>
</dbReference>
<dbReference type="PANTHER" id="PTHR22912:SF151">
    <property type="entry name" value="DIHYDROLIPOYL DEHYDROGENASE, MITOCHONDRIAL"/>
    <property type="match status" value="1"/>
</dbReference>
<dbReference type="SUPFAM" id="SSF51905">
    <property type="entry name" value="FAD/NAD(P)-binding domain"/>
    <property type="match status" value="1"/>
</dbReference>
<evidence type="ECO:0000259" key="8">
    <source>
        <dbReference type="Pfam" id="PF07992"/>
    </source>
</evidence>
<sequence length="476" mass="50328">MVEANLEYDVVVVGAGPTGENAAARAVAAGLSAVVVEAELLGGECSFWACMPSKALLRSGQALAAARRVGGAREAVRPEQLNTRAVLERRDAFAEYWEDTAQVDWAQHAGVEVLRGRGRVVGERELSVSGAEGTTRLRARQAVVLCAGSVSSKPPIPGLDEVETWSSREGTSAQEVPRSLAVLGAGVVGVELAQAWARLGSAVTLIDTEARPLSGMEEFAGDLVAEGLRADGVTLHMEADLRRVSAGDAGLVLEFADGMTVRPQHLMVATGRRAATDDLGVDTVGLEAGKPLQVDDHGLVRGVPGNWLYAAGDVTDQTKLTHQGKYAARIVADVIAARANGTEVTDAPAWSHYTTTANQHAVPQVVFSDPEVARVGRTASQARQEGYRVRTVELDIQVAGAVLHADGYRGRAAIVVDEDRRVLLGAAFVGQDVAELVHAGTIAVTGEVPLDRLWHAVPVFPTISEVWLRLLESYGL</sequence>
<dbReference type="Pfam" id="PF02852">
    <property type="entry name" value="Pyr_redox_dim"/>
    <property type="match status" value="1"/>
</dbReference>